<name>A0A5B9P5W4_9BACT</name>
<dbReference type="InterPro" id="IPR011051">
    <property type="entry name" value="RmlC_Cupin_sf"/>
</dbReference>
<keyword evidence="3" id="KW-1185">Reference proteome</keyword>
<reference evidence="2 3" key="1">
    <citation type="submission" date="2019-08" db="EMBL/GenBank/DDBJ databases">
        <title>Deep-cultivation of Planctomycetes and their phenomic and genomic characterization uncovers novel biology.</title>
        <authorList>
            <person name="Wiegand S."/>
            <person name="Jogler M."/>
            <person name="Boedeker C."/>
            <person name="Pinto D."/>
            <person name="Vollmers J."/>
            <person name="Rivas-Marin E."/>
            <person name="Kohn T."/>
            <person name="Peeters S.H."/>
            <person name="Heuer A."/>
            <person name="Rast P."/>
            <person name="Oberbeckmann S."/>
            <person name="Bunk B."/>
            <person name="Jeske O."/>
            <person name="Meyerdierks A."/>
            <person name="Storesund J.E."/>
            <person name="Kallscheuer N."/>
            <person name="Luecker S."/>
            <person name="Lage O.M."/>
            <person name="Pohl T."/>
            <person name="Merkel B.J."/>
            <person name="Hornburger P."/>
            <person name="Mueller R.-W."/>
            <person name="Bruemmer F."/>
            <person name="Labrenz M."/>
            <person name="Spormann A.M."/>
            <person name="Op den Camp H."/>
            <person name="Overmann J."/>
            <person name="Amann R."/>
            <person name="Jetten M.S.M."/>
            <person name="Mascher T."/>
            <person name="Medema M.H."/>
            <person name="Devos D.P."/>
            <person name="Kaster A.-K."/>
            <person name="Ovreas L."/>
            <person name="Rohde M."/>
            <person name="Galperin M.Y."/>
            <person name="Jogler C."/>
        </authorList>
    </citation>
    <scope>NUCLEOTIDE SEQUENCE [LARGE SCALE GENOMIC DNA]</scope>
    <source>
        <strain evidence="2 3">FC18</strain>
    </source>
</reference>
<dbReference type="KEGG" id="mff:MFFC18_02200"/>
<dbReference type="AlphaFoldDB" id="A0A5B9P5W4"/>
<proteinExistence type="predicted"/>
<feature type="region of interest" description="Disordered" evidence="1">
    <location>
        <begin position="1"/>
        <end position="70"/>
    </location>
</feature>
<dbReference type="SUPFAM" id="SSF51182">
    <property type="entry name" value="RmlC-like cupins"/>
    <property type="match status" value="1"/>
</dbReference>
<dbReference type="Proteomes" id="UP000322214">
    <property type="component" value="Chromosome"/>
</dbReference>
<protein>
    <recommendedName>
        <fullName evidence="4">Pirin</fullName>
    </recommendedName>
</protein>
<evidence type="ECO:0000313" key="2">
    <source>
        <dbReference type="EMBL" id="QEG20372.1"/>
    </source>
</evidence>
<evidence type="ECO:0008006" key="4">
    <source>
        <dbReference type="Google" id="ProtNLM"/>
    </source>
</evidence>
<evidence type="ECO:0000256" key="1">
    <source>
        <dbReference type="SAM" id="MobiDB-lite"/>
    </source>
</evidence>
<evidence type="ECO:0000313" key="3">
    <source>
        <dbReference type="Proteomes" id="UP000322214"/>
    </source>
</evidence>
<organism evidence="2 3">
    <name type="scientific">Mariniblastus fucicola</name>
    <dbReference type="NCBI Taxonomy" id="980251"/>
    <lineage>
        <taxon>Bacteria</taxon>
        <taxon>Pseudomonadati</taxon>
        <taxon>Planctomycetota</taxon>
        <taxon>Planctomycetia</taxon>
        <taxon>Pirellulales</taxon>
        <taxon>Pirellulaceae</taxon>
        <taxon>Mariniblastus</taxon>
    </lineage>
</organism>
<feature type="compositionally biased region" description="Polar residues" evidence="1">
    <location>
        <begin position="16"/>
        <end position="30"/>
    </location>
</feature>
<sequence length="70" mass="7654">MENPASGKVQRRSAGTGITHSELNPSQTEPTIFIRSGSLPNAKEMNRAMSRGGLQMRSDTISCDSSRREM</sequence>
<gene>
    <name evidence="2" type="ORF">MFFC18_02200</name>
</gene>
<accession>A0A5B9P5W4</accession>
<dbReference type="EMBL" id="CP042912">
    <property type="protein sequence ID" value="QEG20372.1"/>
    <property type="molecule type" value="Genomic_DNA"/>
</dbReference>